<dbReference type="GO" id="GO:0005737">
    <property type="term" value="C:cytoplasm"/>
    <property type="evidence" value="ECO:0007669"/>
    <property type="project" value="UniProtKB-ARBA"/>
</dbReference>
<name>A0A6D2HJC7_9BRAS</name>
<dbReference type="Proteomes" id="UP000467841">
    <property type="component" value="Unassembled WGS sequence"/>
</dbReference>
<protein>
    <recommendedName>
        <fullName evidence="6">Pentacotripeptide-repeat region of PRORP domain-containing protein</fullName>
    </recommendedName>
</protein>
<dbReference type="OrthoDB" id="772568at2759"/>
<evidence type="ECO:0000256" key="3">
    <source>
        <dbReference type="PROSITE-ProRule" id="PRU00708"/>
    </source>
</evidence>
<gene>
    <name evidence="4" type="ORF">MERR_LOCUS709</name>
</gene>
<dbReference type="Pfam" id="PF12854">
    <property type="entry name" value="PPR_1"/>
    <property type="match status" value="1"/>
</dbReference>
<evidence type="ECO:0000313" key="4">
    <source>
        <dbReference type="EMBL" id="CAA7013475.1"/>
    </source>
</evidence>
<organism evidence="4 5">
    <name type="scientific">Microthlaspi erraticum</name>
    <dbReference type="NCBI Taxonomy" id="1685480"/>
    <lineage>
        <taxon>Eukaryota</taxon>
        <taxon>Viridiplantae</taxon>
        <taxon>Streptophyta</taxon>
        <taxon>Embryophyta</taxon>
        <taxon>Tracheophyta</taxon>
        <taxon>Spermatophyta</taxon>
        <taxon>Magnoliopsida</taxon>
        <taxon>eudicotyledons</taxon>
        <taxon>Gunneridae</taxon>
        <taxon>Pentapetalae</taxon>
        <taxon>rosids</taxon>
        <taxon>malvids</taxon>
        <taxon>Brassicales</taxon>
        <taxon>Brassicaceae</taxon>
        <taxon>Coluteocarpeae</taxon>
        <taxon>Microthlaspi</taxon>
    </lineage>
</organism>
<dbReference type="GO" id="GO:0003723">
    <property type="term" value="F:RNA binding"/>
    <property type="evidence" value="ECO:0007669"/>
    <property type="project" value="InterPro"/>
</dbReference>
<sequence length="677" mass="75418">MKGDFRRHYVRLLQSCSNSNRKALWPQIDGLFFKNGFRSSIVTVGNDLLQIYTRCGRMEIARNVFDEMPERNCYSWNTMLEGYMRSGEKMKSLKLFDTMPERDDYSWNVVVSGFAKAGELSVARRVFDAMPEKDLLTLNSLLHGYIGNGYAEEALRLFKELNFTPDAKTMTTLIKACAKLEALRCGKQIHARIVAGGVECDSVMNSSLVNLYGKCGDSRMVSSMVDQIGVPDEFSLSALISGYANCGRVNESRRLFDMRSHSNRCVSLWNSMISGYVANNMEMQALVLYKEMRNEAREDSRTLASVVKACSGLGLVESGKQMHGRACVLGLVEDIVVASTLVDMYSMCGSSVEACKLFSEVKTCDTILLNNMIKVYFSCGRVEDAKRVFERIESKSLISWNSMTVGFSQNGCPVETLECFRQMHRMDLRTDTFSLSSVVSACASISSLELGEQVFARATVVGLDSDQVVSSSLVDLYCKCGSVDCARRVFDTMVKSDEVPWNSMILGYANNGRGVEAIDLFEQMNVAGLKPTRITFMGVLTACNYCGLVEEGRKFFEAMRLDFGVVPDKEHFSCMVDLLARAGRLEEAIGLVEEMPFDADASMWSSVLRECVANGYKAMGKKVAEKIIELEPENSVAYVQLSAIFATSGDWESSALVRKLMREKHVKKSPGSSWADF</sequence>
<comment type="caution">
    <text evidence="4">The sequence shown here is derived from an EMBL/GenBank/DDBJ whole genome shotgun (WGS) entry which is preliminary data.</text>
</comment>
<dbReference type="InterPro" id="IPR046848">
    <property type="entry name" value="E_motif"/>
</dbReference>
<dbReference type="Pfam" id="PF13041">
    <property type="entry name" value="PPR_2"/>
    <property type="match status" value="2"/>
</dbReference>
<dbReference type="Pfam" id="PF01535">
    <property type="entry name" value="PPR"/>
    <property type="match status" value="8"/>
</dbReference>
<dbReference type="SUPFAM" id="SSF48452">
    <property type="entry name" value="TPR-like"/>
    <property type="match status" value="1"/>
</dbReference>
<dbReference type="NCBIfam" id="TIGR00756">
    <property type="entry name" value="PPR"/>
    <property type="match status" value="8"/>
</dbReference>
<dbReference type="InterPro" id="IPR046960">
    <property type="entry name" value="PPR_At4g14850-like_plant"/>
</dbReference>
<feature type="repeat" description="PPR" evidence="3">
    <location>
        <begin position="103"/>
        <end position="137"/>
    </location>
</feature>
<dbReference type="FunFam" id="1.25.40.10:FF:000797">
    <property type="entry name" value="Pentatricopeptide repeat-containing protein chloroplastic"/>
    <property type="match status" value="1"/>
</dbReference>
<accession>A0A6D2HJC7</accession>
<dbReference type="PROSITE" id="PS51375">
    <property type="entry name" value="PPR"/>
    <property type="match status" value="5"/>
</dbReference>
<dbReference type="InterPro" id="IPR002885">
    <property type="entry name" value="PPR_rpt"/>
</dbReference>
<reference evidence="4" key="1">
    <citation type="submission" date="2020-01" db="EMBL/GenBank/DDBJ databases">
        <authorList>
            <person name="Mishra B."/>
        </authorList>
    </citation>
    <scope>NUCLEOTIDE SEQUENCE [LARGE SCALE GENOMIC DNA]</scope>
</reference>
<dbReference type="Gene3D" id="1.25.40.10">
    <property type="entry name" value="Tetratricopeptide repeat domain"/>
    <property type="match status" value="5"/>
</dbReference>
<comment type="similarity">
    <text evidence="2">Belongs to the PPR family. PCMP-E subfamily.</text>
</comment>
<dbReference type="GO" id="GO:0009451">
    <property type="term" value="P:RNA modification"/>
    <property type="evidence" value="ECO:0007669"/>
    <property type="project" value="InterPro"/>
</dbReference>
<feature type="repeat" description="PPR" evidence="3">
    <location>
        <begin position="365"/>
        <end position="399"/>
    </location>
</feature>
<proteinExistence type="inferred from homology"/>
<dbReference type="AlphaFoldDB" id="A0A6D2HJC7"/>
<keyword evidence="1" id="KW-0677">Repeat</keyword>
<dbReference type="Pfam" id="PF20431">
    <property type="entry name" value="E_motif"/>
    <property type="match status" value="1"/>
</dbReference>
<feature type="repeat" description="PPR" evidence="3">
    <location>
        <begin position="466"/>
        <end position="496"/>
    </location>
</feature>
<feature type="repeat" description="PPR" evidence="3">
    <location>
        <begin position="72"/>
        <end position="102"/>
    </location>
</feature>
<evidence type="ECO:0008006" key="6">
    <source>
        <dbReference type="Google" id="ProtNLM"/>
    </source>
</evidence>
<feature type="repeat" description="PPR" evidence="3">
    <location>
        <begin position="497"/>
        <end position="531"/>
    </location>
</feature>
<dbReference type="InterPro" id="IPR011990">
    <property type="entry name" value="TPR-like_helical_dom_sf"/>
</dbReference>
<dbReference type="PANTHER" id="PTHR47926:SF392">
    <property type="entry name" value="PENTATRICOPEPTIDE REPEAT-CONTAINING PROTEIN"/>
    <property type="match status" value="1"/>
</dbReference>
<dbReference type="EMBL" id="CACVBM020000044">
    <property type="protein sequence ID" value="CAA7013475.1"/>
    <property type="molecule type" value="Genomic_DNA"/>
</dbReference>
<dbReference type="FunFam" id="1.25.40.10:FF:000344">
    <property type="entry name" value="Pentatricopeptide repeat-containing protein"/>
    <property type="match status" value="1"/>
</dbReference>
<keyword evidence="5" id="KW-1185">Reference proteome</keyword>
<evidence type="ECO:0000256" key="2">
    <source>
        <dbReference type="ARBA" id="ARBA00061659"/>
    </source>
</evidence>
<evidence type="ECO:0000256" key="1">
    <source>
        <dbReference type="ARBA" id="ARBA00022737"/>
    </source>
</evidence>
<dbReference type="PANTHER" id="PTHR47926">
    <property type="entry name" value="PENTATRICOPEPTIDE REPEAT-CONTAINING PROTEIN"/>
    <property type="match status" value="1"/>
</dbReference>
<evidence type="ECO:0000313" key="5">
    <source>
        <dbReference type="Proteomes" id="UP000467841"/>
    </source>
</evidence>